<protein>
    <recommendedName>
        <fullName evidence="2">phosphoglycerate mutase (2,3-diphosphoglycerate-dependent)</fullName>
        <ecNumber evidence="2">5.4.2.11</ecNumber>
    </recommendedName>
</protein>
<dbReference type="Proteomes" id="UP000001449">
    <property type="component" value="Chromosome 1"/>
</dbReference>
<evidence type="ECO:0000256" key="7">
    <source>
        <dbReference type="PIRSR" id="PIRSR613078-3"/>
    </source>
</evidence>
<feature type="non-terminal residue" evidence="8">
    <location>
        <position position="213"/>
    </location>
</feature>
<reference evidence="8 9" key="1">
    <citation type="journal article" date="2004" name="Science">
        <title>The genome of the diatom Thalassiosira pseudonana: ecology, evolution, and metabolism.</title>
        <authorList>
            <person name="Armbrust E.V."/>
            <person name="Berges J.A."/>
            <person name="Bowler C."/>
            <person name="Green B.R."/>
            <person name="Martinez D."/>
            <person name="Putnam N.H."/>
            <person name="Zhou S."/>
            <person name="Allen A.E."/>
            <person name="Apt K.E."/>
            <person name="Bechner M."/>
            <person name="Brzezinski M.A."/>
            <person name="Chaal B.K."/>
            <person name="Chiovitti A."/>
            <person name="Davis A.K."/>
            <person name="Demarest M.S."/>
            <person name="Detter J.C."/>
            <person name="Glavina T."/>
            <person name="Goodstein D."/>
            <person name="Hadi M.Z."/>
            <person name="Hellsten U."/>
            <person name="Hildebrand M."/>
            <person name="Jenkins B.D."/>
            <person name="Jurka J."/>
            <person name="Kapitonov V.V."/>
            <person name="Kroger N."/>
            <person name="Lau W.W."/>
            <person name="Lane T.W."/>
            <person name="Larimer F.W."/>
            <person name="Lippmeier J.C."/>
            <person name="Lucas S."/>
            <person name="Medina M."/>
            <person name="Montsant A."/>
            <person name="Obornik M."/>
            <person name="Parker M.S."/>
            <person name="Palenik B."/>
            <person name="Pazour G.J."/>
            <person name="Richardson P.M."/>
            <person name="Rynearson T.A."/>
            <person name="Saito M.A."/>
            <person name="Schwartz D.C."/>
            <person name="Thamatrakoln K."/>
            <person name="Valentin K."/>
            <person name="Vardi A."/>
            <person name="Wilkerson F.P."/>
            <person name="Rokhsar D.S."/>
        </authorList>
    </citation>
    <scope>NUCLEOTIDE SEQUENCE [LARGE SCALE GENOMIC DNA]</scope>
    <source>
        <strain evidence="8 9">CCMP1335</strain>
    </source>
</reference>
<evidence type="ECO:0000313" key="8">
    <source>
        <dbReference type="EMBL" id="EED96410.1"/>
    </source>
</evidence>
<feature type="binding site" evidence="6">
    <location>
        <begin position="5"/>
        <end position="12"/>
    </location>
    <ligand>
        <name>substrate</name>
    </ligand>
</feature>
<accession>B8BQR3</accession>
<feature type="active site" description="Proton donor/acceptor" evidence="5">
    <location>
        <position position="81"/>
    </location>
</feature>
<dbReference type="STRING" id="35128.B8BQR3"/>
<dbReference type="GO" id="GO:0061621">
    <property type="term" value="P:canonical glycolysis"/>
    <property type="evidence" value="ECO:0000318"/>
    <property type="project" value="GO_Central"/>
</dbReference>
<evidence type="ECO:0000256" key="1">
    <source>
        <dbReference type="ARBA" id="ARBA00006717"/>
    </source>
</evidence>
<dbReference type="HOGENOM" id="CLU_033323_1_5_1"/>
<feature type="binding site" evidence="6">
    <location>
        <begin position="81"/>
        <end position="84"/>
    </location>
    <ligand>
        <name>substrate</name>
    </ligand>
</feature>
<reference evidence="8 9" key="2">
    <citation type="journal article" date="2008" name="Nature">
        <title>The Phaeodactylum genome reveals the evolutionary history of diatom genomes.</title>
        <authorList>
            <person name="Bowler C."/>
            <person name="Allen A.E."/>
            <person name="Badger J.H."/>
            <person name="Grimwood J."/>
            <person name="Jabbari K."/>
            <person name="Kuo A."/>
            <person name="Maheswari U."/>
            <person name="Martens C."/>
            <person name="Maumus F."/>
            <person name="Otillar R.P."/>
            <person name="Rayko E."/>
            <person name="Salamov A."/>
            <person name="Vandepoele K."/>
            <person name="Beszteri B."/>
            <person name="Gruber A."/>
            <person name="Heijde M."/>
            <person name="Katinka M."/>
            <person name="Mock T."/>
            <person name="Valentin K."/>
            <person name="Verret F."/>
            <person name="Berges J.A."/>
            <person name="Brownlee C."/>
            <person name="Cadoret J.P."/>
            <person name="Chiovitti A."/>
            <person name="Choi C.J."/>
            <person name="Coesel S."/>
            <person name="De Martino A."/>
            <person name="Detter J.C."/>
            <person name="Durkin C."/>
            <person name="Falciatore A."/>
            <person name="Fournet J."/>
            <person name="Haruta M."/>
            <person name="Huysman M.J."/>
            <person name="Jenkins B.D."/>
            <person name="Jiroutova K."/>
            <person name="Jorgensen R.E."/>
            <person name="Joubert Y."/>
            <person name="Kaplan A."/>
            <person name="Kroger N."/>
            <person name="Kroth P.G."/>
            <person name="La Roche J."/>
            <person name="Lindquist E."/>
            <person name="Lommer M."/>
            <person name="Martin-Jezequel V."/>
            <person name="Lopez P.J."/>
            <person name="Lucas S."/>
            <person name="Mangogna M."/>
            <person name="McGinnis K."/>
            <person name="Medlin L.K."/>
            <person name="Montsant A."/>
            <person name="Oudot-Le Secq M.P."/>
            <person name="Napoli C."/>
            <person name="Obornik M."/>
            <person name="Parker M.S."/>
            <person name="Petit J.L."/>
            <person name="Porcel B.M."/>
            <person name="Poulsen N."/>
            <person name="Robison M."/>
            <person name="Rychlewski L."/>
            <person name="Rynearson T.A."/>
            <person name="Schmutz J."/>
            <person name="Shapiro H."/>
            <person name="Siaut M."/>
            <person name="Stanley M."/>
            <person name="Sussman M.R."/>
            <person name="Taylor A.R."/>
            <person name="Vardi A."/>
            <person name="von Dassow P."/>
            <person name="Vyverman W."/>
            <person name="Willis A."/>
            <person name="Wyrwicz L.S."/>
            <person name="Rokhsar D.S."/>
            <person name="Weissenbach J."/>
            <person name="Armbrust E.V."/>
            <person name="Green B.R."/>
            <person name="Van de Peer Y."/>
            <person name="Grigoriev I.V."/>
        </authorList>
    </citation>
    <scope>NUCLEOTIDE SEQUENCE [LARGE SCALE GENOMIC DNA]</scope>
    <source>
        <strain evidence="8 9">CCMP1335</strain>
    </source>
</reference>
<dbReference type="Gene3D" id="3.40.50.1240">
    <property type="entry name" value="Phosphoglycerate mutase-like"/>
    <property type="match status" value="1"/>
</dbReference>
<feature type="site" description="Transition state stabilizer" evidence="7">
    <location>
        <position position="182"/>
    </location>
</feature>
<evidence type="ECO:0000256" key="2">
    <source>
        <dbReference type="ARBA" id="ARBA00012028"/>
    </source>
</evidence>
<dbReference type="GO" id="GO:0005829">
    <property type="term" value="C:cytosol"/>
    <property type="evidence" value="ECO:0000318"/>
    <property type="project" value="GO_Central"/>
</dbReference>
<keyword evidence="3" id="KW-0324">Glycolysis</keyword>
<dbReference type="NCBIfam" id="TIGR01258">
    <property type="entry name" value="pgm_1"/>
    <property type="match status" value="1"/>
</dbReference>
<gene>
    <name evidence="8" type="ORF">THAPSDRAFT_260919</name>
</gene>
<organism evidence="8 9">
    <name type="scientific">Thalassiosira pseudonana</name>
    <name type="common">Marine diatom</name>
    <name type="synonym">Cyclotella nana</name>
    <dbReference type="NCBI Taxonomy" id="35128"/>
    <lineage>
        <taxon>Eukaryota</taxon>
        <taxon>Sar</taxon>
        <taxon>Stramenopiles</taxon>
        <taxon>Ochrophyta</taxon>
        <taxon>Bacillariophyta</taxon>
        <taxon>Coscinodiscophyceae</taxon>
        <taxon>Thalassiosirophycidae</taxon>
        <taxon>Thalassiosirales</taxon>
        <taxon>Thalassiosiraceae</taxon>
        <taxon>Thalassiosira</taxon>
    </lineage>
</organism>
<dbReference type="Pfam" id="PF00300">
    <property type="entry name" value="His_Phos_1"/>
    <property type="match status" value="1"/>
</dbReference>
<dbReference type="AlphaFoldDB" id="B8BQR3"/>
<feature type="binding site" evidence="6">
    <location>
        <begin position="18"/>
        <end position="19"/>
    </location>
    <ligand>
        <name>substrate</name>
    </ligand>
</feature>
<evidence type="ECO:0000256" key="5">
    <source>
        <dbReference type="PIRSR" id="PIRSR613078-1"/>
    </source>
</evidence>
<feature type="binding site" evidence="6">
    <location>
        <position position="59"/>
    </location>
    <ligand>
        <name>substrate</name>
    </ligand>
</feature>
<keyword evidence="4" id="KW-0413">Isomerase</keyword>
<dbReference type="InParanoid" id="B8BQR3"/>
<proteinExistence type="inferred from homology"/>
<dbReference type="InterPro" id="IPR029033">
    <property type="entry name" value="His_PPase_superfam"/>
</dbReference>
<dbReference type="SUPFAM" id="SSF53254">
    <property type="entry name" value="Phosphoglycerate mutase-like"/>
    <property type="match status" value="1"/>
</dbReference>
<dbReference type="SMART" id="SM00855">
    <property type="entry name" value="PGAM"/>
    <property type="match status" value="1"/>
</dbReference>
<dbReference type="EMBL" id="CM000638">
    <property type="protein sequence ID" value="EED96410.1"/>
    <property type="molecule type" value="Genomic_DNA"/>
</dbReference>
<keyword evidence="9" id="KW-1185">Reference proteome</keyword>
<dbReference type="eggNOG" id="KOG0235">
    <property type="taxonomic scope" value="Eukaryota"/>
</dbReference>
<dbReference type="GO" id="GO:0004619">
    <property type="term" value="F:phosphoglycerate mutase activity"/>
    <property type="evidence" value="ECO:0000318"/>
    <property type="project" value="GO_Central"/>
</dbReference>
<dbReference type="KEGG" id="tps:THAPSDRAFT_260919"/>
<comment type="similarity">
    <text evidence="1">Belongs to the phosphoglycerate mutase family. BPG-dependent PGAM subfamily.</text>
</comment>
<evidence type="ECO:0000256" key="6">
    <source>
        <dbReference type="PIRSR" id="PIRSR613078-2"/>
    </source>
</evidence>
<dbReference type="EC" id="5.4.2.11" evidence="2"/>
<dbReference type="PaxDb" id="35128-Thaps260919"/>
<evidence type="ECO:0000256" key="4">
    <source>
        <dbReference type="ARBA" id="ARBA00023235"/>
    </source>
</evidence>
<evidence type="ECO:0000256" key="3">
    <source>
        <dbReference type="ARBA" id="ARBA00023152"/>
    </source>
</evidence>
<dbReference type="CDD" id="cd07067">
    <property type="entry name" value="HP_PGM_like"/>
    <property type="match status" value="1"/>
</dbReference>
<feature type="active site" description="Tele-phosphohistidine intermediate" evidence="5">
    <location>
        <position position="6"/>
    </location>
</feature>
<feature type="binding site" evidence="6">
    <location>
        <begin position="111"/>
        <end position="112"/>
    </location>
    <ligand>
        <name>substrate</name>
    </ligand>
</feature>
<dbReference type="RefSeq" id="XP_002286769.1">
    <property type="nucleotide sequence ID" value="XM_002286733.1"/>
</dbReference>
<feature type="binding site" evidence="6">
    <location>
        <position position="92"/>
    </location>
    <ligand>
        <name>substrate</name>
    </ligand>
</feature>
<dbReference type="InterPro" id="IPR013078">
    <property type="entry name" value="His_Pase_superF_clade-1"/>
</dbReference>
<dbReference type="InterPro" id="IPR005952">
    <property type="entry name" value="Phosphogly_mut1"/>
</dbReference>
<dbReference type="OMA" id="PWAAIRK"/>
<evidence type="ECO:0000313" key="9">
    <source>
        <dbReference type="Proteomes" id="UP000001449"/>
    </source>
</evidence>
<dbReference type="GeneID" id="7451454"/>
<name>B8BQR3_THAPS</name>
<sequence>LILTRHGDSIWNGKETFTGWTDVPLSPIGEQEAIRTGQLLTQHTSGVVIDALFTSTLSRAKMTAHHYQVPRQYLIDHRLNERHYGALQGLVKSDAELGLFGHSPSEVLEWRRSWHAVPPLLDEEDPRRLEELRLYGNLCDGVQNVPRGESLAMVASERIRPFLKDRLTPLLDKGGTALIVAHANSLRALIGHDSAALRKLEAMKIPTASPLVL</sequence>
<dbReference type="PANTHER" id="PTHR11931">
    <property type="entry name" value="PHOSPHOGLYCERATE MUTASE"/>
    <property type="match status" value="1"/>
</dbReference>
<feature type="non-terminal residue" evidence="8">
    <location>
        <position position="1"/>
    </location>
</feature>